<feature type="compositionally biased region" description="Polar residues" evidence="1">
    <location>
        <begin position="1"/>
        <end position="10"/>
    </location>
</feature>
<dbReference type="Proteomes" id="UP000515121">
    <property type="component" value="Unplaced"/>
</dbReference>
<evidence type="ECO:0000256" key="1">
    <source>
        <dbReference type="SAM" id="MobiDB-lite"/>
    </source>
</evidence>
<accession>A0A6P6AC91</accession>
<dbReference type="PANTHER" id="PTHR35321">
    <property type="entry name" value="OS02G0753200 PROTEIN"/>
    <property type="match status" value="1"/>
</dbReference>
<proteinExistence type="predicted"/>
<feature type="compositionally biased region" description="Basic and acidic residues" evidence="1">
    <location>
        <begin position="76"/>
        <end position="96"/>
    </location>
</feature>
<gene>
    <name evidence="3" type="primary">LOC111308362</name>
</gene>
<organism evidence="2 3">
    <name type="scientific">Durio zibethinus</name>
    <name type="common">Durian</name>
    <dbReference type="NCBI Taxonomy" id="66656"/>
    <lineage>
        <taxon>Eukaryota</taxon>
        <taxon>Viridiplantae</taxon>
        <taxon>Streptophyta</taxon>
        <taxon>Embryophyta</taxon>
        <taxon>Tracheophyta</taxon>
        <taxon>Spermatophyta</taxon>
        <taxon>Magnoliopsida</taxon>
        <taxon>eudicotyledons</taxon>
        <taxon>Gunneridae</taxon>
        <taxon>Pentapetalae</taxon>
        <taxon>rosids</taxon>
        <taxon>malvids</taxon>
        <taxon>Malvales</taxon>
        <taxon>Malvaceae</taxon>
        <taxon>Helicteroideae</taxon>
        <taxon>Durio</taxon>
    </lineage>
</organism>
<evidence type="ECO:0000313" key="3">
    <source>
        <dbReference type="RefSeq" id="XP_022762421.1"/>
    </source>
</evidence>
<dbReference type="InterPro" id="IPR040306">
    <property type="entry name" value="Os02g0753200-like"/>
</dbReference>
<sequence length="119" mass="13364">MSLSLLQGYSSAEEEEAAELDQIHYSHSSDDDDNVGVKNHSTDPKRYDSSVFDFPHPSRPPEFLNHAVEEQTSASDLDHQQGRRGGRRDFKEKKDMPAGAMVEAKAQLVGIHERVRSDI</sequence>
<reference evidence="3" key="1">
    <citation type="submission" date="2025-08" db="UniProtKB">
        <authorList>
            <consortium name="RefSeq"/>
        </authorList>
    </citation>
    <scope>IDENTIFICATION</scope>
    <source>
        <tissue evidence="3">Fruit stalk</tissue>
    </source>
</reference>
<name>A0A6P6AC91_DURZI</name>
<dbReference type="PANTHER" id="PTHR35321:SF1">
    <property type="entry name" value="OS02G0753200 PROTEIN"/>
    <property type="match status" value="1"/>
</dbReference>
<protein>
    <submittedName>
        <fullName evidence="3">Uncharacterized protein LOC111308362 isoform X2</fullName>
    </submittedName>
</protein>
<feature type="region of interest" description="Disordered" evidence="1">
    <location>
        <begin position="1"/>
        <end position="101"/>
    </location>
</feature>
<dbReference type="AlphaFoldDB" id="A0A6P6AC91"/>
<keyword evidence="2" id="KW-1185">Reference proteome</keyword>
<dbReference type="GeneID" id="111308362"/>
<evidence type="ECO:0000313" key="2">
    <source>
        <dbReference type="Proteomes" id="UP000515121"/>
    </source>
</evidence>
<dbReference type="RefSeq" id="XP_022762421.1">
    <property type="nucleotide sequence ID" value="XM_022906686.1"/>
</dbReference>